<reference evidence="2" key="1">
    <citation type="submission" date="2020-08" db="EMBL/GenBank/DDBJ databases">
        <title>Multicomponent nature underlies the extraordinary mechanical properties of spider dragline silk.</title>
        <authorList>
            <person name="Kono N."/>
            <person name="Nakamura H."/>
            <person name="Mori M."/>
            <person name="Yoshida Y."/>
            <person name="Ohtoshi R."/>
            <person name="Malay A.D."/>
            <person name="Moran D.A.P."/>
            <person name="Tomita M."/>
            <person name="Numata K."/>
            <person name="Arakawa K."/>
        </authorList>
    </citation>
    <scope>NUCLEOTIDE SEQUENCE</scope>
</reference>
<keyword evidence="3" id="KW-1185">Reference proteome</keyword>
<feature type="region of interest" description="Disordered" evidence="1">
    <location>
        <begin position="61"/>
        <end position="97"/>
    </location>
</feature>
<gene>
    <name evidence="2" type="ORF">TNIN_243211</name>
</gene>
<evidence type="ECO:0000313" key="3">
    <source>
        <dbReference type="Proteomes" id="UP000886998"/>
    </source>
</evidence>
<dbReference type="EMBL" id="BMAV01013343">
    <property type="protein sequence ID" value="GFY60929.1"/>
    <property type="molecule type" value="Genomic_DNA"/>
</dbReference>
<organism evidence="2 3">
    <name type="scientific">Trichonephila inaurata madagascariensis</name>
    <dbReference type="NCBI Taxonomy" id="2747483"/>
    <lineage>
        <taxon>Eukaryota</taxon>
        <taxon>Metazoa</taxon>
        <taxon>Ecdysozoa</taxon>
        <taxon>Arthropoda</taxon>
        <taxon>Chelicerata</taxon>
        <taxon>Arachnida</taxon>
        <taxon>Araneae</taxon>
        <taxon>Araneomorphae</taxon>
        <taxon>Entelegynae</taxon>
        <taxon>Araneoidea</taxon>
        <taxon>Nephilidae</taxon>
        <taxon>Trichonephila</taxon>
        <taxon>Trichonephila inaurata</taxon>
    </lineage>
</organism>
<comment type="caution">
    <text evidence="2">The sequence shown here is derived from an EMBL/GenBank/DDBJ whole genome shotgun (WGS) entry which is preliminary data.</text>
</comment>
<evidence type="ECO:0000256" key="1">
    <source>
        <dbReference type="SAM" id="MobiDB-lite"/>
    </source>
</evidence>
<protein>
    <submittedName>
        <fullName evidence="2">Uncharacterized protein</fullName>
    </submittedName>
</protein>
<evidence type="ECO:0000313" key="2">
    <source>
        <dbReference type="EMBL" id="GFY60929.1"/>
    </source>
</evidence>
<dbReference type="AlphaFoldDB" id="A0A8X6XYA9"/>
<sequence>MDRISQHVRTTVVYDNYLPKIEVLYTGLYPIPLFTNGIVYAMKNVTHKKHLLSHSLFNGDGRGDGGVHGDDGVRDGGDVHGGDHGDDRDDHDDGDDALLQWQLHQEHAEE</sequence>
<name>A0A8X6XYA9_9ARAC</name>
<proteinExistence type="predicted"/>
<dbReference type="Proteomes" id="UP000886998">
    <property type="component" value="Unassembled WGS sequence"/>
</dbReference>
<feature type="compositionally biased region" description="Basic and acidic residues" evidence="1">
    <location>
        <begin position="61"/>
        <end position="88"/>
    </location>
</feature>
<accession>A0A8X6XYA9</accession>